<feature type="compositionally biased region" description="Basic and acidic residues" evidence="1">
    <location>
        <begin position="55"/>
        <end position="84"/>
    </location>
</feature>
<feature type="region of interest" description="Disordered" evidence="1">
    <location>
        <begin position="15"/>
        <end position="176"/>
    </location>
</feature>
<dbReference type="EMBL" id="UYYB01120256">
    <property type="protein sequence ID" value="VDM82953.1"/>
    <property type="molecule type" value="Genomic_DNA"/>
</dbReference>
<protein>
    <submittedName>
        <fullName evidence="2">Uncharacterized protein</fullName>
    </submittedName>
</protein>
<dbReference type="Proteomes" id="UP000270094">
    <property type="component" value="Unassembled WGS sequence"/>
</dbReference>
<evidence type="ECO:0000313" key="3">
    <source>
        <dbReference type="Proteomes" id="UP000270094"/>
    </source>
</evidence>
<reference evidence="2 3" key="1">
    <citation type="submission" date="2018-11" db="EMBL/GenBank/DDBJ databases">
        <authorList>
            <consortium name="Pathogen Informatics"/>
        </authorList>
    </citation>
    <scope>NUCLEOTIDE SEQUENCE [LARGE SCALE GENOMIC DNA]</scope>
</reference>
<evidence type="ECO:0000313" key="2">
    <source>
        <dbReference type="EMBL" id="VDM82953.1"/>
    </source>
</evidence>
<feature type="compositionally biased region" description="Basic and acidic residues" evidence="1">
    <location>
        <begin position="15"/>
        <end position="48"/>
    </location>
</feature>
<keyword evidence="3" id="KW-1185">Reference proteome</keyword>
<evidence type="ECO:0000256" key="1">
    <source>
        <dbReference type="SAM" id="MobiDB-lite"/>
    </source>
</evidence>
<feature type="compositionally biased region" description="Basic and acidic residues" evidence="1">
    <location>
        <begin position="166"/>
        <end position="176"/>
    </location>
</feature>
<name>A0A3P7JPY6_STRVU</name>
<organism evidence="2 3">
    <name type="scientific">Strongylus vulgaris</name>
    <name type="common">Blood worm</name>
    <dbReference type="NCBI Taxonomy" id="40348"/>
    <lineage>
        <taxon>Eukaryota</taxon>
        <taxon>Metazoa</taxon>
        <taxon>Ecdysozoa</taxon>
        <taxon>Nematoda</taxon>
        <taxon>Chromadorea</taxon>
        <taxon>Rhabditida</taxon>
        <taxon>Rhabditina</taxon>
        <taxon>Rhabditomorpha</taxon>
        <taxon>Strongyloidea</taxon>
        <taxon>Strongylidae</taxon>
        <taxon>Strongylus</taxon>
    </lineage>
</organism>
<proteinExistence type="predicted"/>
<sequence>MGGEGREIAKARAEALRREKEEKAAQLREEQCRERAERLRKEREEKQLRAKRRRNEREMQEKQKAEALKKKEELEERKREEFLLHKSPARSNAISRVCSPSRVPKMVGNNQPRSSKALFVSTPGRVPSKIARMQEAGGDTSREPTMNTPSRENRRKPYPSRMAHMNSEDSSGKCVV</sequence>
<gene>
    <name evidence="2" type="ORF">SVUK_LOCUS17951</name>
</gene>
<dbReference type="AlphaFoldDB" id="A0A3P7JPY6"/>
<dbReference type="OrthoDB" id="6123at2759"/>
<accession>A0A3P7JPY6</accession>